<comment type="caution">
    <text evidence="1">The sequence shown here is derived from an EMBL/GenBank/DDBJ whole genome shotgun (WGS) entry which is preliminary data.</text>
</comment>
<keyword evidence="2" id="KW-1185">Reference proteome</keyword>
<evidence type="ECO:0000313" key="2">
    <source>
        <dbReference type="Proteomes" id="UP001500804"/>
    </source>
</evidence>
<name>A0ABP9NDF2_9PSEU</name>
<gene>
    <name evidence="1" type="ORF">GCM10023320_13080</name>
</gene>
<evidence type="ECO:0008006" key="3">
    <source>
        <dbReference type="Google" id="ProtNLM"/>
    </source>
</evidence>
<sequence length="94" mass="9937">MSGSFLATLPLLVLFVFVGRRMVAGILDGAFKVSAAGGGPCHGIHDTAPAARRDAGHGTACGRRRLDEVRDLVLAGRPGHPASRTRCRRSSRFP</sequence>
<proteinExistence type="predicted"/>
<reference evidence="2" key="1">
    <citation type="journal article" date="2019" name="Int. J. Syst. Evol. Microbiol.">
        <title>The Global Catalogue of Microorganisms (GCM) 10K type strain sequencing project: providing services to taxonomists for standard genome sequencing and annotation.</title>
        <authorList>
            <consortium name="The Broad Institute Genomics Platform"/>
            <consortium name="The Broad Institute Genome Sequencing Center for Infectious Disease"/>
            <person name="Wu L."/>
            <person name="Ma J."/>
        </authorList>
    </citation>
    <scope>NUCLEOTIDE SEQUENCE [LARGE SCALE GENOMIC DNA]</scope>
    <source>
        <strain evidence="2">JCM 18302</strain>
    </source>
</reference>
<organism evidence="1 2">
    <name type="scientific">Pseudonocardia adelaidensis</name>
    <dbReference type="NCBI Taxonomy" id="648754"/>
    <lineage>
        <taxon>Bacteria</taxon>
        <taxon>Bacillati</taxon>
        <taxon>Actinomycetota</taxon>
        <taxon>Actinomycetes</taxon>
        <taxon>Pseudonocardiales</taxon>
        <taxon>Pseudonocardiaceae</taxon>
        <taxon>Pseudonocardia</taxon>
    </lineage>
</organism>
<evidence type="ECO:0000313" key="1">
    <source>
        <dbReference type="EMBL" id="GAA5114994.1"/>
    </source>
</evidence>
<dbReference type="RefSeq" id="WP_345603883.1">
    <property type="nucleotide sequence ID" value="NZ_BAABJO010000004.1"/>
</dbReference>
<accession>A0ABP9NDF2</accession>
<protein>
    <recommendedName>
        <fullName evidence="3">GntP family permease</fullName>
    </recommendedName>
</protein>
<dbReference type="Proteomes" id="UP001500804">
    <property type="component" value="Unassembled WGS sequence"/>
</dbReference>
<dbReference type="EMBL" id="BAABJO010000004">
    <property type="protein sequence ID" value="GAA5114994.1"/>
    <property type="molecule type" value="Genomic_DNA"/>
</dbReference>